<evidence type="ECO:0000259" key="3">
    <source>
        <dbReference type="Pfam" id="PF01105"/>
    </source>
</evidence>
<dbReference type="Pfam" id="PF01105">
    <property type="entry name" value="EMP24_GP25L"/>
    <property type="match status" value="1"/>
</dbReference>
<name>A0A1X6NQ34_PORUM</name>
<feature type="domain" description="GOLD" evidence="3">
    <location>
        <begin position="109"/>
        <end position="222"/>
    </location>
</feature>
<feature type="region of interest" description="Disordered" evidence="1">
    <location>
        <begin position="79"/>
        <end position="98"/>
    </location>
</feature>
<gene>
    <name evidence="4" type="ORF">BU14_0678s0002</name>
</gene>
<reference evidence="4 5" key="1">
    <citation type="submission" date="2017-03" db="EMBL/GenBank/DDBJ databases">
        <title>WGS assembly of Porphyra umbilicalis.</title>
        <authorList>
            <person name="Brawley S.H."/>
            <person name="Blouin N.A."/>
            <person name="Ficko-Blean E."/>
            <person name="Wheeler G.L."/>
            <person name="Lohr M."/>
            <person name="Goodson H.V."/>
            <person name="Jenkins J.W."/>
            <person name="Blaby-Haas C.E."/>
            <person name="Helliwell K.E."/>
            <person name="Chan C."/>
            <person name="Marriage T."/>
            <person name="Bhattacharya D."/>
            <person name="Klein A.S."/>
            <person name="Badis Y."/>
            <person name="Brodie J."/>
            <person name="Cao Y."/>
            <person name="Collen J."/>
            <person name="Dittami S.M."/>
            <person name="Gachon C.M."/>
            <person name="Green B.R."/>
            <person name="Karpowicz S."/>
            <person name="Kim J.W."/>
            <person name="Kudahl U."/>
            <person name="Lin S."/>
            <person name="Michel G."/>
            <person name="Mittag M."/>
            <person name="Olson B.J."/>
            <person name="Pangilinan J."/>
            <person name="Peng Y."/>
            <person name="Qiu H."/>
            <person name="Shu S."/>
            <person name="Singer J.T."/>
            <person name="Smith A.G."/>
            <person name="Sprecher B.N."/>
            <person name="Wagner V."/>
            <person name="Wang W."/>
            <person name="Wang Z.-Y."/>
            <person name="Yan J."/>
            <person name="Yarish C."/>
            <person name="Zoeuner-Riek S."/>
            <person name="Zhuang Y."/>
            <person name="Zou Y."/>
            <person name="Lindquist E.A."/>
            <person name="Grimwood J."/>
            <person name="Barry K."/>
            <person name="Rokhsar D.S."/>
            <person name="Schmutz J."/>
            <person name="Stiller J.W."/>
            <person name="Grossman A.R."/>
            <person name="Prochnik S.E."/>
        </authorList>
    </citation>
    <scope>NUCLEOTIDE SEQUENCE [LARGE SCALE GENOMIC DNA]</scope>
    <source>
        <strain evidence="4">4086291</strain>
    </source>
</reference>
<evidence type="ECO:0000313" key="5">
    <source>
        <dbReference type="Proteomes" id="UP000218209"/>
    </source>
</evidence>
<feature type="transmembrane region" description="Helical" evidence="2">
    <location>
        <begin position="195"/>
        <end position="218"/>
    </location>
</feature>
<organism evidence="4 5">
    <name type="scientific">Porphyra umbilicalis</name>
    <name type="common">Purple laver</name>
    <name type="synonym">Red alga</name>
    <dbReference type="NCBI Taxonomy" id="2786"/>
    <lineage>
        <taxon>Eukaryota</taxon>
        <taxon>Rhodophyta</taxon>
        <taxon>Bangiophyceae</taxon>
        <taxon>Bangiales</taxon>
        <taxon>Bangiaceae</taxon>
        <taxon>Porphyra</taxon>
    </lineage>
</organism>
<evidence type="ECO:0000256" key="2">
    <source>
        <dbReference type="SAM" id="Phobius"/>
    </source>
</evidence>
<dbReference type="AlphaFoldDB" id="A0A1X6NQ34"/>
<protein>
    <recommendedName>
        <fullName evidence="3">GOLD domain-containing protein</fullName>
    </recommendedName>
</protein>
<dbReference type="OrthoDB" id="1929172at2759"/>
<evidence type="ECO:0000313" key="4">
    <source>
        <dbReference type="EMBL" id="OSX70724.1"/>
    </source>
</evidence>
<proteinExistence type="predicted"/>
<keyword evidence="2" id="KW-0472">Membrane</keyword>
<keyword evidence="5" id="KW-1185">Reference proteome</keyword>
<evidence type="ECO:0000256" key="1">
    <source>
        <dbReference type="SAM" id="MobiDB-lite"/>
    </source>
</evidence>
<dbReference type="EMBL" id="KV919218">
    <property type="protein sequence ID" value="OSX70724.1"/>
    <property type="molecule type" value="Genomic_DNA"/>
</dbReference>
<dbReference type="Proteomes" id="UP000218209">
    <property type="component" value="Unassembled WGS sequence"/>
</dbReference>
<accession>A0A1X6NQ34</accession>
<feature type="compositionally biased region" description="Acidic residues" evidence="1">
    <location>
        <begin position="79"/>
        <end position="89"/>
    </location>
</feature>
<keyword evidence="2" id="KW-1133">Transmembrane helix</keyword>
<keyword evidence="2" id="KW-0812">Transmembrane</keyword>
<sequence>MPVDVHVTHVATQALMYKRENVAHVKFGFTTPSGGGAAGVGDGGGADRHRRSLQSVSEAEAKGAIAGGDAWADEDLAGLDEDDWADPDGDAPPPGIDGSYGDDDGLWSTARYEVCVSHSGATQPVTGVFRRVRLTLASGSGAHDFGRLALKQHLGHLELALHETVSELEGLHLRMDEVRRREDSLYHMNAATGVVVVRAGTLCVFVLTLVAVLQGWAVRRHLNKKKVLSPQVPAKWTR</sequence>
<dbReference type="InterPro" id="IPR009038">
    <property type="entry name" value="GOLD_dom"/>
</dbReference>